<accession>A0A519BJP8</accession>
<dbReference type="Pfam" id="PF02661">
    <property type="entry name" value="Fic"/>
    <property type="match status" value="1"/>
</dbReference>
<dbReference type="PANTHER" id="PTHR35810">
    <property type="entry name" value="CYTOPLASMIC PROTEIN-RELATED"/>
    <property type="match status" value="1"/>
</dbReference>
<evidence type="ECO:0000256" key="1">
    <source>
        <dbReference type="SAM" id="Coils"/>
    </source>
</evidence>
<dbReference type="Gene3D" id="1.20.120.1870">
    <property type="entry name" value="Fic/DOC protein, Fido domain"/>
    <property type="match status" value="1"/>
</dbReference>
<comment type="caution">
    <text evidence="4">The sequence shown here is derived from an EMBL/GenBank/DDBJ whole genome shotgun (WGS) entry which is preliminary data.</text>
</comment>
<dbReference type="EMBL" id="SGBB01000039">
    <property type="protein sequence ID" value="RZD17498.1"/>
    <property type="molecule type" value="Genomic_DNA"/>
</dbReference>
<feature type="domain" description="Fido" evidence="2">
    <location>
        <begin position="193"/>
        <end position="324"/>
    </location>
</feature>
<dbReference type="InterPro" id="IPR003812">
    <property type="entry name" value="Fido"/>
</dbReference>
<dbReference type="Proteomes" id="UP000319296">
    <property type="component" value="Unassembled WGS sequence"/>
</dbReference>
<feature type="domain" description="Bro-N" evidence="3">
    <location>
        <begin position="11"/>
        <end position="122"/>
    </location>
</feature>
<gene>
    <name evidence="4" type="ORF">EVG15_10840</name>
</gene>
<dbReference type="Pfam" id="PF13310">
    <property type="entry name" value="Virulence_RhuM"/>
    <property type="match status" value="1"/>
</dbReference>
<dbReference type="InterPro" id="IPR053737">
    <property type="entry name" value="Type_II_TA_Toxin"/>
</dbReference>
<name>A0A519BJP8_9DELT</name>
<dbReference type="PROSITE" id="PS51459">
    <property type="entry name" value="FIDO"/>
    <property type="match status" value="1"/>
</dbReference>
<proteinExistence type="predicted"/>
<feature type="coiled-coil region" evidence="1">
    <location>
        <begin position="188"/>
        <end position="215"/>
    </location>
</feature>
<evidence type="ECO:0000259" key="2">
    <source>
        <dbReference type="PROSITE" id="PS51459"/>
    </source>
</evidence>
<dbReference type="PANTHER" id="PTHR35810:SF1">
    <property type="entry name" value="CYTOPLASMIC PROTEIN"/>
    <property type="match status" value="1"/>
</dbReference>
<reference evidence="4 5" key="1">
    <citation type="journal article" date="2019" name="ISME J.">
        <title>Insights into ecological role of a new deltaproteobacterial order Candidatus Acidulodesulfobacterales by metagenomics and metatranscriptomics.</title>
        <authorList>
            <person name="Tan S."/>
            <person name="Liu J."/>
            <person name="Fang Y."/>
            <person name="Hedlund B.P."/>
            <person name="Lian Z.H."/>
            <person name="Huang L.Y."/>
            <person name="Li J.T."/>
            <person name="Huang L.N."/>
            <person name="Li W.J."/>
            <person name="Jiang H.C."/>
            <person name="Dong H.L."/>
            <person name="Shu W.S."/>
        </authorList>
    </citation>
    <scope>NUCLEOTIDE SEQUENCE [LARGE SCALE GENOMIC DNA]</scope>
    <source>
        <strain evidence="4">AP1</strain>
    </source>
</reference>
<dbReference type="SUPFAM" id="SSF140931">
    <property type="entry name" value="Fic-like"/>
    <property type="match status" value="1"/>
</dbReference>
<evidence type="ECO:0000259" key="3">
    <source>
        <dbReference type="PROSITE" id="PS51750"/>
    </source>
</evidence>
<sequence>MENKLQQNEIKNEIAIYQSESGAIELRGDWQNETIWATQAQIANLFEVDRTVVTKHIKNIIKFDEVDEKSNVQKMHIPNSDKPVTFYSLDIILAVGYRVNSKTAVKFRRWATEVLKEHIFKGFSINKERIAANYKSFLKAIEDVKALLPESNKTDTVNILELVSIFADTWFSLNAYDAEELPKTGITKNQIEITANELKNALQELKKELIIKNEATDLFSAERQKNNIDSIVGNVFQSFGGEYVYPTVEEKAANLLYFFIKNHPFIDGNKRSGAFVFIWFLQKAGLLNIERLNPNVLTALTLLIAESSPKDKDKMTGIILLFLRGKIEK</sequence>
<evidence type="ECO:0000313" key="5">
    <source>
        <dbReference type="Proteomes" id="UP000319296"/>
    </source>
</evidence>
<organism evidence="4 5">
    <name type="scientific">Candidatus Acididesulfobacter diazotrophicus</name>
    <dbReference type="NCBI Taxonomy" id="2597226"/>
    <lineage>
        <taxon>Bacteria</taxon>
        <taxon>Deltaproteobacteria</taxon>
        <taxon>Candidatus Acidulodesulfobacterales</taxon>
        <taxon>Candidatus Acididesulfobacter</taxon>
    </lineage>
</organism>
<dbReference type="AlphaFoldDB" id="A0A519BJP8"/>
<dbReference type="InterPro" id="IPR003497">
    <property type="entry name" value="BRO_N_domain"/>
</dbReference>
<evidence type="ECO:0000313" key="4">
    <source>
        <dbReference type="EMBL" id="RZD17498.1"/>
    </source>
</evidence>
<dbReference type="InterPro" id="IPR036597">
    <property type="entry name" value="Fido-like_dom_sf"/>
</dbReference>
<keyword evidence="1" id="KW-0175">Coiled coil</keyword>
<dbReference type="PROSITE" id="PS51750">
    <property type="entry name" value="BRO_N"/>
    <property type="match status" value="1"/>
</dbReference>
<protein>
    <submittedName>
        <fullName evidence="4">Fic/DOC family protein</fullName>
    </submittedName>
</protein>
<dbReference type="InterPro" id="IPR011204">
    <property type="entry name" value="Virulence_RhuM-like"/>
</dbReference>